<evidence type="ECO:0000256" key="2">
    <source>
        <dbReference type="SAM" id="SignalP"/>
    </source>
</evidence>
<comment type="caution">
    <text evidence="3">The sequence shown here is derived from an EMBL/GenBank/DDBJ whole genome shotgun (WGS) entry which is preliminary data.</text>
</comment>
<gene>
    <name evidence="3" type="ORF">GGD89_001247</name>
</gene>
<evidence type="ECO:0000313" key="3">
    <source>
        <dbReference type="EMBL" id="MBB4265625.1"/>
    </source>
</evidence>
<sequence length="180" mass="19189">MTTVPFRPRPLRALSCLVLGVLAMVSLTPPLAARAQSLDDPTAAPVPRIDTDMVVLRWLDKSTARVAQVRVPVGEPVMLGGVQVIARACRRTALDESPEHAAFLDIGEVHAGTPSHQTVFRGWMFASSPSLSAMEHPVYDVWVVECVDDADDGVGVLPVSPPPVIPSKPDIAPSTRSAAQ</sequence>
<feature type="region of interest" description="Disordered" evidence="1">
    <location>
        <begin position="159"/>
        <end position="180"/>
    </location>
</feature>
<accession>A0A7W6W917</accession>
<protein>
    <recommendedName>
        <fullName evidence="5">DUF2155 domain-containing protein</fullName>
    </recommendedName>
</protein>
<feature type="chain" id="PRO_5030558513" description="DUF2155 domain-containing protein" evidence="2">
    <location>
        <begin position="33"/>
        <end position="180"/>
    </location>
</feature>
<organism evidence="3 4">
    <name type="scientific">Roseospira visakhapatnamensis</name>
    <dbReference type="NCBI Taxonomy" id="390880"/>
    <lineage>
        <taxon>Bacteria</taxon>
        <taxon>Pseudomonadati</taxon>
        <taxon>Pseudomonadota</taxon>
        <taxon>Alphaproteobacteria</taxon>
        <taxon>Rhodospirillales</taxon>
        <taxon>Rhodospirillaceae</taxon>
        <taxon>Roseospira</taxon>
    </lineage>
</organism>
<proteinExistence type="predicted"/>
<keyword evidence="2" id="KW-0732">Signal</keyword>
<evidence type="ECO:0000313" key="4">
    <source>
        <dbReference type="Proteomes" id="UP000554286"/>
    </source>
</evidence>
<keyword evidence="4" id="KW-1185">Reference proteome</keyword>
<reference evidence="3 4" key="1">
    <citation type="submission" date="2020-08" db="EMBL/GenBank/DDBJ databases">
        <title>Genome sequencing of Purple Non-Sulfur Bacteria from various extreme environments.</title>
        <authorList>
            <person name="Mayer M."/>
        </authorList>
    </citation>
    <scope>NUCLEOTIDE SEQUENCE [LARGE SCALE GENOMIC DNA]</scope>
    <source>
        <strain evidence="3 4">JA131</strain>
    </source>
</reference>
<evidence type="ECO:0000256" key="1">
    <source>
        <dbReference type="SAM" id="MobiDB-lite"/>
    </source>
</evidence>
<name>A0A7W6W917_9PROT</name>
<evidence type="ECO:0008006" key="5">
    <source>
        <dbReference type="Google" id="ProtNLM"/>
    </source>
</evidence>
<dbReference type="Proteomes" id="UP000554286">
    <property type="component" value="Unassembled WGS sequence"/>
</dbReference>
<feature type="signal peptide" evidence="2">
    <location>
        <begin position="1"/>
        <end position="32"/>
    </location>
</feature>
<dbReference type="EMBL" id="JACIGK010000007">
    <property type="protein sequence ID" value="MBB4265625.1"/>
    <property type="molecule type" value="Genomic_DNA"/>
</dbReference>
<dbReference type="AlphaFoldDB" id="A0A7W6W917"/>
<dbReference type="InterPro" id="IPR019225">
    <property type="entry name" value="DUF2155"/>
</dbReference>
<dbReference type="Pfam" id="PF09923">
    <property type="entry name" value="DUF2155"/>
    <property type="match status" value="1"/>
</dbReference>